<reference evidence="3" key="1">
    <citation type="submission" date="2021-03" db="EMBL/GenBank/DDBJ databases">
        <authorList>
            <person name="Tagirdzhanova G."/>
        </authorList>
    </citation>
    <scope>NUCLEOTIDE SEQUENCE</scope>
</reference>
<comment type="caution">
    <text evidence="3">The sequence shown here is derived from an EMBL/GenBank/DDBJ whole genome shotgun (WGS) entry which is preliminary data.</text>
</comment>
<dbReference type="OrthoDB" id="10042665at2759"/>
<evidence type="ECO:0000256" key="1">
    <source>
        <dbReference type="SAM" id="MobiDB-lite"/>
    </source>
</evidence>
<feature type="domain" description="AAA+ ATPase" evidence="2">
    <location>
        <begin position="602"/>
        <end position="731"/>
    </location>
</feature>
<dbReference type="SMART" id="SM00382">
    <property type="entry name" value="AAA"/>
    <property type="match status" value="1"/>
</dbReference>
<feature type="compositionally biased region" description="Basic and acidic residues" evidence="1">
    <location>
        <begin position="25"/>
        <end position="35"/>
    </location>
</feature>
<dbReference type="Gene3D" id="3.40.50.300">
    <property type="entry name" value="P-loop containing nucleotide triphosphate hydrolases"/>
    <property type="match status" value="1"/>
</dbReference>
<dbReference type="Pfam" id="PF00004">
    <property type="entry name" value="AAA"/>
    <property type="match status" value="1"/>
</dbReference>
<name>A0A8H3FJ55_9LECA</name>
<dbReference type="GO" id="GO:0005524">
    <property type="term" value="F:ATP binding"/>
    <property type="evidence" value="ECO:0007669"/>
    <property type="project" value="InterPro"/>
</dbReference>
<dbReference type="InterPro" id="IPR003959">
    <property type="entry name" value="ATPase_AAA_core"/>
</dbReference>
<organism evidence="3 4">
    <name type="scientific">Alectoria fallacina</name>
    <dbReference type="NCBI Taxonomy" id="1903189"/>
    <lineage>
        <taxon>Eukaryota</taxon>
        <taxon>Fungi</taxon>
        <taxon>Dikarya</taxon>
        <taxon>Ascomycota</taxon>
        <taxon>Pezizomycotina</taxon>
        <taxon>Lecanoromycetes</taxon>
        <taxon>OSLEUM clade</taxon>
        <taxon>Lecanoromycetidae</taxon>
        <taxon>Lecanorales</taxon>
        <taxon>Lecanorineae</taxon>
        <taxon>Parmeliaceae</taxon>
        <taxon>Alectoria</taxon>
    </lineage>
</organism>
<dbReference type="Pfam" id="PF22942">
    <property type="entry name" value="DUF7025"/>
    <property type="match status" value="1"/>
</dbReference>
<sequence>MAVNPRIAELEQKYIELLEQKVTRLESEKSSKDGKPTSLSRKNSASSITAVNGDASESVSTHIHAVWTTARQAYCILTQSEDQRIRFRDKKFNKEGYAEEIDGASTIKEGKEKSETAAHAMTVLRAFDSQNKYDYSVITIDDDNLRALLLHALAHVPWLRHLTTSTTMSFYSLFEPIVHNWTLLNDLAYRDPFNSTVSDLYNELKNKGNSVAGSLGGLLAPPMTAGSLEKATADLKLLLDEVRRTPGLESYFSGAREMQEKTNTVSFEYLWTIFPPGELVFSSATFMDRPQAFIVKYCQYNYKRKVNSGEKWILECWTYDWNGTNFYRAPVEFFFEDFKGTKSITSLPCYPLKFHRDSSDDPNSAGGINFGEAMKQRLIKRGERYRELCLKPKGRQIFDYEGDLLERGIGVRKTATRHQDDHTDMRSSSSLTSLGQHSDVRIATSSRKQRIKKDRVMVDFGSYIQHGPDFTKFPPIGDITFVIDDDDDDACICGICSGNDRLRENQKPHYDNDVTTATGWEETQLLLCPPRLLGYHLKGKRWVELDVENVKDIKKLKDDSSFDRLELNKLQKSLIKKLVSCHASGSENKSRAMNDLSQGKGNGLVILLHGPPGVGKTLTAESVAEVSGKPLFAVGVSDIGLNPTEVEPRLQRLFELAATWRAVMLFDEADVFLESRSSNTANLDRNALVSILLRALEYYDGILILTTNRIRTFDIAVQSRVNFAIRYKDLDDKQKNSIYKSFINQLTDDNTYDKQELLDWPDDDEQGEGSPFKELNGRQIRNVLFSAASIAQGESDKRLKLEHIKSILRETTKFQKDIEYMVQVARGEAEVAYSKK</sequence>
<accession>A0A8H3FJ55</accession>
<gene>
    <name evidence="3" type="ORF">ALECFALPRED_003141</name>
</gene>
<dbReference type="InterPro" id="IPR027417">
    <property type="entry name" value="P-loop_NTPase"/>
</dbReference>
<dbReference type="EMBL" id="CAJPDR010000204">
    <property type="protein sequence ID" value="CAF9925458.1"/>
    <property type="molecule type" value="Genomic_DNA"/>
</dbReference>
<evidence type="ECO:0000313" key="4">
    <source>
        <dbReference type="Proteomes" id="UP000664203"/>
    </source>
</evidence>
<protein>
    <recommendedName>
        <fullName evidence="2">AAA+ ATPase domain-containing protein</fullName>
    </recommendedName>
</protein>
<dbReference type="SUPFAM" id="SSF52540">
    <property type="entry name" value="P-loop containing nucleoside triphosphate hydrolases"/>
    <property type="match status" value="1"/>
</dbReference>
<dbReference type="InterPro" id="IPR003593">
    <property type="entry name" value="AAA+_ATPase"/>
</dbReference>
<dbReference type="CDD" id="cd19481">
    <property type="entry name" value="RecA-like_protease"/>
    <property type="match status" value="1"/>
</dbReference>
<dbReference type="InterPro" id="IPR054289">
    <property type="entry name" value="DUF7025"/>
</dbReference>
<keyword evidence="4" id="KW-1185">Reference proteome</keyword>
<dbReference type="Proteomes" id="UP000664203">
    <property type="component" value="Unassembled WGS sequence"/>
</dbReference>
<evidence type="ECO:0000259" key="2">
    <source>
        <dbReference type="SMART" id="SM00382"/>
    </source>
</evidence>
<evidence type="ECO:0000313" key="3">
    <source>
        <dbReference type="EMBL" id="CAF9925458.1"/>
    </source>
</evidence>
<dbReference type="PANTHER" id="PTHR46411">
    <property type="entry name" value="FAMILY ATPASE, PUTATIVE-RELATED"/>
    <property type="match status" value="1"/>
</dbReference>
<dbReference type="PANTHER" id="PTHR46411:SF4">
    <property type="entry name" value="AAA+ ATPASE DOMAIN-CONTAINING PROTEIN"/>
    <property type="match status" value="1"/>
</dbReference>
<feature type="region of interest" description="Disordered" evidence="1">
    <location>
        <begin position="25"/>
        <end position="53"/>
    </location>
</feature>
<dbReference type="GO" id="GO:0016887">
    <property type="term" value="F:ATP hydrolysis activity"/>
    <property type="evidence" value="ECO:0007669"/>
    <property type="project" value="InterPro"/>
</dbReference>
<feature type="region of interest" description="Disordered" evidence="1">
    <location>
        <begin position="415"/>
        <end position="439"/>
    </location>
</feature>
<dbReference type="AlphaFoldDB" id="A0A8H3FJ55"/>
<proteinExistence type="predicted"/>
<feature type="compositionally biased region" description="Polar residues" evidence="1">
    <location>
        <begin position="37"/>
        <end position="53"/>
    </location>
</feature>